<organism evidence="3 4">
    <name type="scientific">Biomphalaria pfeifferi</name>
    <name type="common">Bloodfluke planorb</name>
    <name type="synonym">Freshwater snail</name>
    <dbReference type="NCBI Taxonomy" id="112525"/>
    <lineage>
        <taxon>Eukaryota</taxon>
        <taxon>Metazoa</taxon>
        <taxon>Spiralia</taxon>
        <taxon>Lophotrochozoa</taxon>
        <taxon>Mollusca</taxon>
        <taxon>Gastropoda</taxon>
        <taxon>Heterobranchia</taxon>
        <taxon>Euthyneura</taxon>
        <taxon>Panpulmonata</taxon>
        <taxon>Hygrophila</taxon>
        <taxon>Lymnaeoidea</taxon>
        <taxon>Planorbidae</taxon>
        <taxon>Biomphalaria</taxon>
    </lineage>
</organism>
<accession>A0AAD8AZM3</accession>
<feature type="transmembrane region" description="Helical" evidence="2">
    <location>
        <begin position="29"/>
        <end position="58"/>
    </location>
</feature>
<dbReference type="GO" id="GO:0007218">
    <property type="term" value="P:neuropeptide signaling pathway"/>
    <property type="evidence" value="ECO:0007669"/>
    <property type="project" value="UniProtKB-KW"/>
</dbReference>
<dbReference type="EMBL" id="JASAOG010000183">
    <property type="protein sequence ID" value="KAK0045256.1"/>
    <property type="molecule type" value="Genomic_DNA"/>
</dbReference>
<evidence type="ECO:0000313" key="4">
    <source>
        <dbReference type="Proteomes" id="UP001233172"/>
    </source>
</evidence>
<protein>
    <submittedName>
        <fullName evidence="3">Neuropeptides capa receptor</fullName>
    </submittedName>
</protein>
<name>A0AAD8AZM3_BIOPF</name>
<dbReference type="AlphaFoldDB" id="A0AAD8AZM3"/>
<keyword evidence="3" id="KW-0527">Neuropeptide</keyword>
<evidence type="ECO:0000256" key="2">
    <source>
        <dbReference type="SAM" id="Phobius"/>
    </source>
</evidence>
<feature type="region of interest" description="Disordered" evidence="1">
    <location>
        <begin position="360"/>
        <end position="379"/>
    </location>
</feature>
<evidence type="ECO:0000256" key="1">
    <source>
        <dbReference type="SAM" id="MobiDB-lite"/>
    </source>
</evidence>
<keyword evidence="3" id="KW-0675">Receptor</keyword>
<dbReference type="Proteomes" id="UP001233172">
    <property type="component" value="Unassembled WGS sequence"/>
</dbReference>
<keyword evidence="2" id="KW-0812">Transmembrane</keyword>
<keyword evidence="4" id="KW-1185">Reference proteome</keyword>
<keyword evidence="2" id="KW-0472">Membrane</keyword>
<gene>
    <name evidence="3" type="ORF">Bpfe_025265</name>
</gene>
<comment type="caution">
    <text evidence="3">The sequence shown here is derived from an EMBL/GenBank/DDBJ whole genome shotgun (WGS) entry which is preliminary data.</text>
</comment>
<feature type="transmembrane region" description="Helical" evidence="2">
    <location>
        <begin position="109"/>
        <end position="131"/>
    </location>
</feature>
<proteinExistence type="predicted"/>
<reference evidence="3" key="1">
    <citation type="journal article" date="2023" name="PLoS Negl. Trop. Dis.">
        <title>A genome sequence for Biomphalaria pfeifferi, the major vector snail for the human-infecting parasite Schistosoma mansoni.</title>
        <authorList>
            <person name="Bu L."/>
            <person name="Lu L."/>
            <person name="Laidemitt M.R."/>
            <person name="Zhang S.M."/>
            <person name="Mutuku M."/>
            <person name="Mkoji G."/>
            <person name="Steinauer M."/>
            <person name="Loker E.S."/>
        </authorList>
    </citation>
    <scope>NUCLEOTIDE SEQUENCE</scope>
    <source>
        <strain evidence="3">KasaAsao</strain>
    </source>
</reference>
<feature type="transmembrane region" description="Helical" evidence="2">
    <location>
        <begin position="70"/>
        <end position="89"/>
    </location>
</feature>
<dbReference type="Gene3D" id="1.20.1070.10">
    <property type="entry name" value="Rhodopsin 7-helix transmembrane proteins"/>
    <property type="match status" value="1"/>
</dbReference>
<sequence>MSQANVTQGVSFTAESNLFLEYFTRLAQFAILTNLIVFSQPVCVFGITSNILNILVFVRQGFQDGVNITLAALAVSDIGALMAFQAYIINYNPLIELKNLVYRKTLFGFLALCVHQYFIKTSAMIIALASLERCMSVTLPLSVKLIFTRKVIVIANRGLLKLVVINNNVIRRIYLGPPTPTAWRGFLIQISYTRRLHLHSSFFPASSQLLPSLFPASYQLIPSFIPAYSQLIPSVIPAYSQLHSIFFPAYSQLHPSLFPASSQLLPSFIPASSQLIPSFIPASSQLIPNFIPAYSQLHLSFFPASYQLLSSFIPAYSQLHSSSFFSSLFPDHKMGCYLHQLFRFISCTIRDMATSMTQSQTDTSLQSIDQKSSYDGSQNAADDKDVEIVYKVGYPAAKEWHRDLDLEFRVLVVQLTATKFTSPKALQVSKAGPDTHL</sequence>
<reference evidence="3" key="2">
    <citation type="submission" date="2023-04" db="EMBL/GenBank/DDBJ databases">
        <authorList>
            <person name="Bu L."/>
            <person name="Lu L."/>
            <person name="Laidemitt M.R."/>
            <person name="Zhang S.M."/>
            <person name="Mutuku M."/>
            <person name="Mkoji G."/>
            <person name="Steinauer M."/>
            <person name="Loker E.S."/>
        </authorList>
    </citation>
    <scope>NUCLEOTIDE SEQUENCE</scope>
    <source>
        <strain evidence="3">KasaAsao</strain>
        <tissue evidence="3">Whole Snail</tissue>
    </source>
</reference>
<evidence type="ECO:0000313" key="3">
    <source>
        <dbReference type="EMBL" id="KAK0045256.1"/>
    </source>
</evidence>
<keyword evidence="2" id="KW-1133">Transmembrane helix</keyword>